<feature type="transmembrane region" description="Helical" evidence="1">
    <location>
        <begin position="7"/>
        <end position="25"/>
    </location>
</feature>
<evidence type="ECO:0000313" key="3">
    <source>
        <dbReference type="Proteomes" id="UP000768462"/>
    </source>
</evidence>
<keyword evidence="1" id="KW-0472">Membrane</keyword>
<feature type="transmembrane region" description="Helical" evidence="1">
    <location>
        <begin position="61"/>
        <end position="82"/>
    </location>
</feature>
<organism evidence="2 3">
    <name type="scientific">Clostridium sulfidigenes</name>
    <dbReference type="NCBI Taxonomy" id="318464"/>
    <lineage>
        <taxon>Bacteria</taxon>
        <taxon>Bacillati</taxon>
        <taxon>Bacillota</taxon>
        <taxon>Clostridia</taxon>
        <taxon>Eubacteriales</taxon>
        <taxon>Clostridiaceae</taxon>
        <taxon>Clostridium</taxon>
    </lineage>
</organism>
<keyword evidence="1" id="KW-0812">Transmembrane</keyword>
<keyword evidence="1" id="KW-1133">Transmembrane helix</keyword>
<name>A0A927WA91_9CLOT</name>
<accession>A0A927WA91</accession>
<feature type="transmembrane region" description="Helical" evidence="1">
    <location>
        <begin position="31"/>
        <end position="49"/>
    </location>
</feature>
<proteinExistence type="predicted"/>
<feature type="transmembrane region" description="Helical" evidence="1">
    <location>
        <begin position="94"/>
        <end position="117"/>
    </location>
</feature>
<dbReference type="Proteomes" id="UP000768462">
    <property type="component" value="Unassembled WGS sequence"/>
</dbReference>
<protein>
    <submittedName>
        <fullName evidence="2">Uncharacterized protein</fullName>
    </submittedName>
</protein>
<gene>
    <name evidence="2" type="ORF">E7215_07835</name>
</gene>
<evidence type="ECO:0000256" key="1">
    <source>
        <dbReference type="SAM" id="Phobius"/>
    </source>
</evidence>
<evidence type="ECO:0000313" key="2">
    <source>
        <dbReference type="EMBL" id="MBE6060067.1"/>
    </source>
</evidence>
<sequence>MISKKNILATIIIVIIMAFIRARGIDDIPQPMLFAILLVIILYLFIFVFKYKGDKKERVYLLVMTIQAAILVIILVVSVTVQNKYQDISYRYKPIFVTLMAILFLSLIATVYSLGFYKYKNNKFRDK</sequence>
<dbReference type="EMBL" id="SVCM01000086">
    <property type="protein sequence ID" value="MBE6060067.1"/>
    <property type="molecule type" value="Genomic_DNA"/>
</dbReference>
<reference evidence="2" key="1">
    <citation type="submission" date="2019-04" db="EMBL/GenBank/DDBJ databases">
        <title>Evolution of Biomass-Degrading Anaerobic Consortia Revealed by Metagenomics.</title>
        <authorList>
            <person name="Peng X."/>
        </authorList>
    </citation>
    <scope>NUCLEOTIDE SEQUENCE</scope>
    <source>
        <strain evidence="2">SIG254</strain>
    </source>
</reference>
<comment type="caution">
    <text evidence="2">The sequence shown here is derived from an EMBL/GenBank/DDBJ whole genome shotgun (WGS) entry which is preliminary data.</text>
</comment>
<dbReference type="AlphaFoldDB" id="A0A927WA91"/>